<dbReference type="Gene3D" id="2.60.40.1180">
    <property type="entry name" value="Golgi alpha-mannosidase II"/>
    <property type="match status" value="1"/>
</dbReference>
<feature type="active site" description="Proton donor" evidence="6">
    <location>
        <position position="550"/>
    </location>
</feature>
<evidence type="ECO:0000313" key="10">
    <source>
        <dbReference type="Proteomes" id="UP000051820"/>
    </source>
</evidence>
<organism evidence="9 10">
    <name type="scientific">Paucilactobacillus suebicus DSM 5007 = KCTC 3549</name>
    <dbReference type="NCBI Taxonomy" id="1423807"/>
    <lineage>
        <taxon>Bacteria</taxon>
        <taxon>Bacillati</taxon>
        <taxon>Bacillota</taxon>
        <taxon>Bacilli</taxon>
        <taxon>Lactobacillales</taxon>
        <taxon>Lactobacillaceae</taxon>
        <taxon>Paucilactobacillus</taxon>
    </lineage>
</organism>
<dbReference type="Pfam" id="PF16874">
    <property type="entry name" value="Glyco_hydro_36C"/>
    <property type="match status" value="1"/>
</dbReference>
<dbReference type="PANTHER" id="PTHR43053:SF3">
    <property type="entry name" value="ALPHA-GALACTOSIDASE C-RELATED"/>
    <property type="match status" value="1"/>
</dbReference>
<dbReference type="PATRIC" id="fig|1423807.3.peg.472"/>
<dbReference type="Proteomes" id="UP000051820">
    <property type="component" value="Unassembled WGS sequence"/>
</dbReference>
<feature type="active site" description="Nucleophile" evidence="6">
    <location>
        <position position="480"/>
    </location>
</feature>
<dbReference type="Pfam" id="PF02065">
    <property type="entry name" value="Melibiase"/>
    <property type="match status" value="1"/>
</dbReference>
<feature type="domain" description="Glycosyl hydrolase family 36 N-terminal" evidence="8">
    <location>
        <begin position="30"/>
        <end position="287"/>
    </location>
</feature>
<name>A0A0R1W9J0_9LACO</name>
<proteinExistence type="inferred from homology"/>
<dbReference type="CDD" id="cd14791">
    <property type="entry name" value="GH36"/>
    <property type="match status" value="1"/>
</dbReference>
<dbReference type="InterPro" id="IPR031705">
    <property type="entry name" value="Glyco_hydro_36_C"/>
</dbReference>
<evidence type="ECO:0000256" key="4">
    <source>
        <dbReference type="ARBA" id="ARBA00023295"/>
    </source>
</evidence>
<dbReference type="SUPFAM" id="SSF51445">
    <property type="entry name" value="(Trans)glycosidases"/>
    <property type="match status" value="1"/>
</dbReference>
<dbReference type="EMBL" id="AZGF01000014">
    <property type="protein sequence ID" value="KRM11795.1"/>
    <property type="molecule type" value="Genomic_DNA"/>
</dbReference>
<dbReference type="InterPro" id="IPR002252">
    <property type="entry name" value="Glyco_hydro_36"/>
</dbReference>
<keyword evidence="4 5" id="KW-0326">Glycosidase</keyword>
<evidence type="ECO:0000256" key="5">
    <source>
        <dbReference type="PIRNR" id="PIRNR005536"/>
    </source>
</evidence>
<keyword evidence="10" id="KW-1185">Reference proteome</keyword>
<gene>
    <name evidence="9" type="ORF">FD16_GL000464</name>
</gene>
<dbReference type="EC" id="3.2.1.22" evidence="2 5"/>
<reference evidence="9 10" key="1">
    <citation type="journal article" date="2015" name="Genome Announc.">
        <title>Expanding the biotechnology potential of lactobacilli through comparative genomics of 213 strains and associated genera.</title>
        <authorList>
            <person name="Sun Z."/>
            <person name="Harris H.M."/>
            <person name="McCann A."/>
            <person name="Guo C."/>
            <person name="Argimon S."/>
            <person name="Zhang W."/>
            <person name="Yang X."/>
            <person name="Jeffery I.B."/>
            <person name="Cooney J.C."/>
            <person name="Kagawa T.F."/>
            <person name="Liu W."/>
            <person name="Song Y."/>
            <person name="Salvetti E."/>
            <person name="Wrobel A."/>
            <person name="Rasinkangas P."/>
            <person name="Parkhill J."/>
            <person name="Rea M.C."/>
            <person name="O'Sullivan O."/>
            <person name="Ritari J."/>
            <person name="Douillard F.P."/>
            <person name="Paul Ross R."/>
            <person name="Yang R."/>
            <person name="Briner A.E."/>
            <person name="Felis G.E."/>
            <person name="de Vos W.M."/>
            <person name="Barrangou R."/>
            <person name="Klaenhammer T.R."/>
            <person name="Caufield P.W."/>
            <person name="Cui Y."/>
            <person name="Zhang H."/>
            <person name="O'Toole P.W."/>
        </authorList>
    </citation>
    <scope>NUCLEOTIDE SEQUENCE [LARGE SCALE GENOMIC DNA]</scope>
    <source>
        <strain evidence="9 10">DSM 5007</strain>
    </source>
</reference>
<evidence type="ECO:0000259" key="8">
    <source>
        <dbReference type="Pfam" id="PF16875"/>
    </source>
</evidence>
<dbReference type="AlphaFoldDB" id="A0A0R1W9J0"/>
<dbReference type="Gene3D" id="2.70.98.60">
    <property type="entry name" value="alpha-galactosidase from lactobacil brevis"/>
    <property type="match status" value="1"/>
</dbReference>
<sequence>MTMNLIEVKENVFHLHNGLISYILSVENGGLLAHLYFGKYVNQYHGERHYPRMDRSHSGNLPGATDRLFSKDTLLQEYSGNNTGDNRLPACVIRTANGARTVDFRYVGYQIINGKPNISGLPHAYVENDQEAQTLVVTMRDATIDAKLVLYYTIYRDRPVITRHVELKNESSSSFSIEKIASMQMDLPKQNLDVISLPGSYARERQIERQPLRRGLTQFESQRGSSSHHMNPFVALVAPNTNEFDGEALGVMLVYSGNHQMSLESDQVHQTRLMAGISDYNFDWQLAEGATFAAPEVLMTYTDHGLNGMSQAFHSLLRERVATSKHKLTDRPIVINNWEATYFDFNTAKLKQIIDSAASCNIEMFVLDDGWFGHRDNDKTSLGDWFVNTKKLPGGLEEVADYTHDKGMQFGLWFEPECISEDSDLYRQHPDYVLGVPNRGRTISRDEYVLDFSRPEVVDNIYQQMTKILDHVSVDYIKWDFNRNLTEVFSNTVTPEHEGETTHRYVLGLYSLMEKLTKRYPDILFEGCSGGGGRFDAGIMYYMPQSWPSDNNDPIERLKIQYGTSLAYPISAITAHVGTSPDELLGRYTSMDMRGAVAASGTLGYELDTSKLAKEDTDKIREQVSFYKQHRHLIQYGNFYRLESPFESNHVAWMFVSPDQNEVLLFNFVVLSQIQNDFHLTKLIGLDANKQYTDTESQMQFGGDELMNVGLYDQPIQSSDFSADIRYFIVKNK</sequence>
<dbReference type="Pfam" id="PF16875">
    <property type="entry name" value="Glyco_hydro_36N"/>
    <property type="match status" value="1"/>
</dbReference>
<dbReference type="STRING" id="1423807.FD16_GL000464"/>
<dbReference type="PRINTS" id="PR00743">
    <property type="entry name" value="GLHYDRLASE36"/>
</dbReference>
<comment type="caution">
    <text evidence="9">The sequence shown here is derived from an EMBL/GenBank/DDBJ whole genome shotgun (WGS) entry which is preliminary data.</text>
</comment>
<dbReference type="InterPro" id="IPR013780">
    <property type="entry name" value="Glyco_hydro_b"/>
</dbReference>
<dbReference type="InterPro" id="IPR017853">
    <property type="entry name" value="GH"/>
</dbReference>
<dbReference type="GO" id="GO:0004557">
    <property type="term" value="F:alpha-galactosidase activity"/>
    <property type="evidence" value="ECO:0007669"/>
    <property type="project" value="UniProtKB-UniRule"/>
</dbReference>
<feature type="domain" description="Glycosyl hydrolase family 36 C-terminal" evidence="7">
    <location>
        <begin position="651"/>
        <end position="725"/>
    </location>
</feature>
<dbReference type="InterPro" id="IPR031704">
    <property type="entry name" value="Glyco_hydro_36_N"/>
</dbReference>
<evidence type="ECO:0000313" key="9">
    <source>
        <dbReference type="EMBL" id="KRM11795.1"/>
    </source>
</evidence>
<accession>A0A0R1W9J0</accession>
<evidence type="ECO:0000256" key="1">
    <source>
        <dbReference type="ARBA" id="ARBA00001255"/>
    </source>
</evidence>
<dbReference type="InterPro" id="IPR050985">
    <property type="entry name" value="Alpha-glycosidase_related"/>
</dbReference>
<dbReference type="GO" id="GO:0016052">
    <property type="term" value="P:carbohydrate catabolic process"/>
    <property type="evidence" value="ECO:0007669"/>
    <property type="project" value="InterPro"/>
</dbReference>
<dbReference type="eggNOG" id="COG3345">
    <property type="taxonomic scope" value="Bacteria"/>
</dbReference>
<comment type="similarity">
    <text evidence="5">Belongs to the glycosyl hydrolase.</text>
</comment>
<comment type="catalytic activity">
    <reaction evidence="1 5">
        <text>Hydrolysis of terminal, non-reducing alpha-D-galactose residues in alpha-D-galactosides, including galactose oligosaccharides, galactomannans and galactolipids.</text>
        <dbReference type="EC" id="3.2.1.22"/>
    </reaction>
</comment>
<dbReference type="InterPro" id="IPR038417">
    <property type="entry name" value="Alpga-gal_N_sf"/>
</dbReference>
<dbReference type="Gene3D" id="3.20.20.70">
    <property type="entry name" value="Aldolase class I"/>
    <property type="match status" value="1"/>
</dbReference>
<keyword evidence="3 5" id="KW-0378">Hydrolase</keyword>
<evidence type="ECO:0000256" key="2">
    <source>
        <dbReference type="ARBA" id="ARBA00012755"/>
    </source>
</evidence>
<dbReference type="InterPro" id="IPR013785">
    <property type="entry name" value="Aldolase_TIM"/>
</dbReference>
<dbReference type="PANTHER" id="PTHR43053">
    <property type="entry name" value="GLYCOSIDASE FAMILY 31"/>
    <property type="match status" value="1"/>
</dbReference>
<evidence type="ECO:0000256" key="3">
    <source>
        <dbReference type="ARBA" id="ARBA00022801"/>
    </source>
</evidence>
<dbReference type="PIRSF" id="PIRSF005536">
    <property type="entry name" value="Agal"/>
    <property type="match status" value="1"/>
</dbReference>
<dbReference type="FunFam" id="3.20.20.70:FF:000118">
    <property type="entry name" value="Alpha-galactosidase"/>
    <property type="match status" value="1"/>
</dbReference>
<evidence type="ECO:0000259" key="7">
    <source>
        <dbReference type="Pfam" id="PF16874"/>
    </source>
</evidence>
<evidence type="ECO:0000256" key="6">
    <source>
        <dbReference type="PIRSR" id="PIRSR005536-1"/>
    </source>
</evidence>
<protein>
    <recommendedName>
        <fullName evidence="2 5">Alpha-galactosidase</fullName>
        <ecNumber evidence="2 5">3.2.1.22</ecNumber>
    </recommendedName>
</protein>